<dbReference type="InterPro" id="IPR004358">
    <property type="entry name" value="Sig_transdc_His_kin-like_C"/>
</dbReference>
<dbReference type="Pfam" id="PF00672">
    <property type="entry name" value="HAMP"/>
    <property type="match status" value="1"/>
</dbReference>
<evidence type="ECO:0000256" key="14">
    <source>
        <dbReference type="SAM" id="MobiDB-lite"/>
    </source>
</evidence>
<feature type="compositionally biased region" description="Polar residues" evidence="14">
    <location>
        <begin position="805"/>
        <end position="815"/>
    </location>
</feature>
<dbReference type="SMART" id="SM00388">
    <property type="entry name" value="HisKA"/>
    <property type="match status" value="1"/>
</dbReference>
<accession>I3TLA4</accession>
<feature type="transmembrane region" description="Helical" evidence="15">
    <location>
        <begin position="92"/>
        <end position="115"/>
    </location>
</feature>
<sequence>MTTGSAGEGVQEERPQPSRAPEMRHQRVAGRIAGNFGRRMAVLVARIRPGRIFTIALLIAALGAGVATYLALTGLSFFGNNWGTEARADAGTVFILLNIDLALLLLLVGMLAHGLVRLWLQRRRQSTASRLQLRLVTLFALVAALPAIVVMVFSALFFDFGVQTWFNERVRTALSQSREVAQAYLLEHQRTIRADVIAMAGDIDREALTTFDANGRLQRLIEIQAALRNLPEAMVFRGDGRILARTELSFSLEFATVPQPLLDEARRGEVVLLTDRQDDRVRALVQVPSLGDVFLYVGRFVDSTVLDHMEQVNRAVSQYEEADTRRSGIQLSFTGLFVLIALLLLLAAVWIGFLVARSIARPVSQLVGAAERVRGGDLTAQVPEGREDDEVGILARAFNRMTRQLAAQREALLAANRQIDTRRRFTEKVLEGVSAGVIGLDAENRVNLANRSALALLGVDFDQAVDRPVTELLPALEPLLARLAERPDRVVQAQIEAVAGGNHRNLMVRLAADLVVQRGRDGAAATVGVVVTFDDITELMVAQRTAAWSDVARRIAHEIKNPLTPIQLSAERLKRKYLKEITSDPDTFVACTETIIRQVGDIGRMVNEFSSFARMPQPVMADVDLGPLLREASITQRMGRPELKFDLERPDGPVMVRADARLLGQALTNLLVNAGQAVDVVAEGEGVPVKDLPEERRVIRIVLEAGERRALITVEDAGKGLPEAFRGRLTEPYVTTKAKGTGLGLAIVRKIMEDHGGRLSIDDRRSADGRIIGAVATLELPLADPGAVPGAAASDNRHSTPRQDGPNSSSGSTRP</sequence>
<comment type="subcellular location">
    <subcellularLocation>
        <location evidence="2">Cell membrane</location>
        <topology evidence="2">Multi-pass membrane protein</topology>
    </subcellularLocation>
</comment>
<dbReference type="Gene3D" id="3.30.565.10">
    <property type="entry name" value="Histidine kinase-like ATPase, C-terminal domain"/>
    <property type="match status" value="1"/>
</dbReference>
<evidence type="ECO:0000256" key="10">
    <source>
        <dbReference type="ARBA" id="ARBA00022840"/>
    </source>
</evidence>
<feature type="transmembrane region" description="Helical" evidence="15">
    <location>
        <begin position="135"/>
        <end position="158"/>
    </location>
</feature>
<dbReference type="PROSITE" id="PS50109">
    <property type="entry name" value="HIS_KIN"/>
    <property type="match status" value="1"/>
</dbReference>
<evidence type="ECO:0000256" key="13">
    <source>
        <dbReference type="ARBA" id="ARBA00023136"/>
    </source>
</evidence>
<dbReference type="InterPro" id="IPR013656">
    <property type="entry name" value="PAS_4"/>
</dbReference>
<evidence type="ECO:0000259" key="18">
    <source>
        <dbReference type="PROSITE" id="PS50885"/>
    </source>
</evidence>
<keyword evidence="5" id="KW-0597">Phosphoprotein</keyword>
<dbReference type="Pfam" id="PF19312">
    <property type="entry name" value="NtrY_N"/>
    <property type="match status" value="1"/>
</dbReference>
<dbReference type="SMART" id="SM00091">
    <property type="entry name" value="PAS"/>
    <property type="match status" value="1"/>
</dbReference>
<evidence type="ECO:0000259" key="17">
    <source>
        <dbReference type="PROSITE" id="PS50112"/>
    </source>
</evidence>
<dbReference type="PIRSF" id="PIRSF037532">
    <property type="entry name" value="STHK_NtrY"/>
    <property type="match status" value="1"/>
</dbReference>
<keyword evidence="20" id="KW-1185">Reference proteome</keyword>
<name>I3TLA4_TISMK</name>
<dbReference type="InterPro" id="IPR003661">
    <property type="entry name" value="HisK_dim/P_dom"/>
</dbReference>
<dbReference type="STRING" id="1110502.TMO_1703"/>
<dbReference type="PROSITE" id="PS50885">
    <property type="entry name" value="HAMP"/>
    <property type="match status" value="1"/>
</dbReference>
<evidence type="ECO:0000256" key="11">
    <source>
        <dbReference type="ARBA" id="ARBA00022989"/>
    </source>
</evidence>
<feature type="region of interest" description="Disordered" evidence="14">
    <location>
        <begin position="1"/>
        <end position="24"/>
    </location>
</feature>
<feature type="transmembrane region" description="Helical" evidence="15">
    <location>
        <begin position="333"/>
        <end position="356"/>
    </location>
</feature>
<reference evidence="19 20" key="1">
    <citation type="journal article" date="2012" name="J. Am. Chem. Soc.">
        <title>Bacterial biosynthesis and maturation of the didemnin anti-cancer agents.</title>
        <authorList>
            <person name="Xu Y."/>
            <person name="Kersten R.D."/>
            <person name="Nam S.J."/>
            <person name="Lu L."/>
            <person name="Al-Suwailem A.M."/>
            <person name="Zheng H."/>
            <person name="Fenical W."/>
            <person name="Dorrestein P.C."/>
            <person name="Moore B.S."/>
            <person name="Qian P.Y."/>
        </authorList>
    </citation>
    <scope>NUCLEOTIDE SEQUENCE [LARGE SCALE GENOMIC DNA]</scope>
    <source>
        <strain evidence="19 20">KA081020-065</strain>
    </source>
</reference>
<evidence type="ECO:0000256" key="7">
    <source>
        <dbReference type="ARBA" id="ARBA00022692"/>
    </source>
</evidence>
<comment type="catalytic activity">
    <reaction evidence="1">
        <text>ATP + protein L-histidine = ADP + protein N-phospho-L-histidine.</text>
        <dbReference type="EC" id="2.7.13.3"/>
    </reaction>
</comment>
<dbReference type="Pfam" id="PF08448">
    <property type="entry name" value="PAS_4"/>
    <property type="match status" value="1"/>
</dbReference>
<feature type="transmembrane region" description="Helical" evidence="15">
    <location>
        <begin position="52"/>
        <end position="72"/>
    </location>
</feature>
<keyword evidence="8" id="KW-0547">Nucleotide-binding</keyword>
<dbReference type="eggNOG" id="COG5000">
    <property type="taxonomic scope" value="Bacteria"/>
</dbReference>
<dbReference type="PROSITE" id="PS50112">
    <property type="entry name" value="PAS"/>
    <property type="match status" value="1"/>
</dbReference>
<evidence type="ECO:0000256" key="3">
    <source>
        <dbReference type="ARBA" id="ARBA00012438"/>
    </source>
</evidence>
<dbReference type="InterPro" id="IPR036097">
    <property type="entry name" value="HisK_dim/P_sf"/>
</dbReference>
<feature type="compositionally biased region" description="Basic and acidic residues" evidence="14">
    <location>
        <begin position="11"/>
        <end position="24"/>
    </location>
</feature>
<proteinExistence type="predicted"/>
<dbReference type="SUPFAM" id="SSF158472">
    <property type="entry name" value="HAMP domain-like"/>
    <property type="match status" value="1"/>
</dbReference>
<feature type="domain" description="HAMP" evidence="18">
    <location>
        <begin position="357"/>
        <end position="410"/>
    </location>
</feature>
<dbReference type="Gene3D" id="6.10.340.10">
    <property type="match status" value="1"/>
</dbReference>
<keyword evidence="4" id="KW-1003">Cell membrane</keyword>
<dbReference type="EMBL" id="CP003236">
    <property type="protein sequence ID" value="AFK53542.1"/>
    <property type="molecule type" value="Genomic_DNA"/>
</dbReference>
<organism evidence="19 20">
    <name type="scientific">Tistrella mobilis (strain KA081020-065)</name>
    <dbReference type="NCBI Taxonomy" id="1110502"/>
    <lineage>
        <taxon>Bacteria</taxon>
        <taxon>Pseudomonadati</taxon>
        <taxon>Pseudomonadota</taxon>
        <taxon>Alphaproteobacteria</taxon>
        <taxon>Geminicoccales</taxon>
        <taxon>Geminicoccaceae</taxon>
        <taxon>Tistrella</taxon>
    </lineage>
</organism>
<dbReference type="SMART" id="SM00387">
    <property type="entry name" value="HATPase_c"/>
    <property type="match status" value="1"/>
</dbReference>
<dbReference type="KEGG" id="tmo:TMO_1703"/>
<dbReference type="PANTHER" id="PTHR43065">
    <property type="entry name" value="SENSOR HISTIDINE KINASE"/>
    <property type="match status" value="1"/>
</dbReference>
<dbReference type="CDD" id="cd00082">
    <property type="entry name" value="HisKA"/>
    <property type="match status" value="1"/>
</dbReference>
<evidence type="ECO:0000259" key="16">
    <source>
        <dbReference type="PROSITE" id="PS50109"/>
    </source>
</evidence>
<dbReference type="AlphaFoldDB" id="I3TLA4"/>
<keyword evidence="13 15" id="KW-0472">Membrane</keyword>
<evidence type="ECO:0000256" key="2">
    <source>
        <dbReference type="ARBA" id="ARBA00004651"/>
    </source>
</evidence>
<keyword evidence="12" id="KW-0902">Two-component regulatory system</keyword>
<feature type="domain" description="Histidine kinase" evidence="16">
    <location>
        <begin position="554"/>
        <end position="784"/>
    </location>
</feature>
<dbReference type="GO" id="GO:0005524">
    <property type="term" value="F:ATP binding"/>
    <property type="evidence" value="ECO:0007669"/>
    <property type="project" value="UniProtKB-KW"/>
</dbReference>
<dbReference type="HOGENOM" id="CLU_019564_1_0_5"/>
<dbReference type="PANTHER" id="PTHR43065:SF10">
    <property type="entry name" value="PEROXIDE STRESS-ACTIVATED HISTIDINE KINASE MAK3"/>
    <property type="match status" value="1"/>
</dbReference>
<evidence type="ECO:0000256" key="5">
    <source>
        <dbReference type="ARBA" id="ARBA00022553"/>
    </source>
</evidence>
<dbReference type="RefSeq" id="WP_014745220.1">
    <property type="nucleotide sequence ID" value="NC_017956.1"/>
</dbReference>
<dbReference type="SUPFAM" id="SSF55874">
    <property type="entry name" value="ATPase domain of HSP90 chaperone/DNA topoisomerase II/histidine kinase"/>
    <property type="match status" value="1"/>
</dbReference>
<gene>
    <name evidence="19" type="ordered locus">TMO_1703</name>
</gene>
<dbReference type="InterPro" id="IPR000014">
    <property type="entry name" value="PAS"/>
</dbReference>
<evidence type="ECO:0000256" key="15">
    <source>
        <dbReference type="SAM" id="Phobius"/>
    </source>
</evidence>
<dbReference type="Gene3D" id="1.10.287.130">
    <property type="match status" value="1"/>
</dbReference>
<feature type="domain" description="PAS" evidence="17">
    <location>
        <begin position="422"/>
        <end position="478"/>
    </location>
</feature>
<dbReference type="InterPro" id="IPR017232">
    <property type="entry name" value="NtrY"/>
</dbReference>
<dbReference type="SUPFAM" id="SSF55785">
    <property type="entry name" value="PYP-like sensor domain (PAS domain)"/>
    <property type="match status" value="1"/>
</dbReference>
<evidence type="ECO:0000256" key="12">
    <source>
        <dbReference type="ARBA" id="ARBA00023012"/>
    </source>
</evidence>
<keyword evidence="11 15" id="KW-1133">Transmembrane helix</keyword>
<dbReference type="SUPFAM" id="SSF47384">
    <property type="entry name" value="Homodimeric domain of signal transducing histidine kinase"/>
    <property type="match status" value="1"/>
</dbReference>
<dbReference type="InterPro" id="IPR036890">
    <property type="entry name" value="HATPase_C_sf"/>
</dbReference>
<dbReference type="InterPro" id="IPR003660">
    <property type="entry name" value="HAMP_dom"/>
</dbReference>
<evidence type="ECO:0000256" key="4">
    <source>
        <dbReference type="ARBA" id="ARBA00022475"/>
    </source>
</evidence>
<feature type="region of interest" description="Disordered" evidence="14">
    <location>
        <begin position="784"/>
        <end position="815"/>
    </location>
</feature>
<evidence type="ECO:0000313" key="19">
    <source>
        <dbReference type="EMBL" id="AFK53542.1"/>
    </source>
</evidence>
<keyword evidence="7 15" id="KW-0812">Transmembrane</keyword>
<evidence type="ECO:0000256" key="9">
    <source>
        <dbReference type="ARBA" id="ARBA00022777"/>
    </source>
</evidence>
<evidence type="ECO:0000313" key="20">
    <source>
        <dbReference type="Proteomes" id="UP000005258"/>
    </source>
</evidence>
<dbReference type="Gene3D" id="3.30.450.20">
    <property type="entry name" value="PAS domain"/>
    <property type="match status" value="1"/>
</dbReference>
<keyword evidence="6" id="KW-0808">Transferase</keyword>
<dbReference type="CDD" id="cd06225">
    <property type="entry name" value="HAMP"/>
    <property type="match status" value="1"/>
</dbReference>
<dbReference type="InterPro" id="IPR005467">
    <property type="entry name" value="His_kinase_dom"/>
</dbReference>
<dbReference type="SMART" id="SM00304">
    <property type="entry name" value="HAMP"/>
    <property type="match status" value="1"/>
</dbReference>
<dbReference type="PRINTS" id="PR00344">
    <property type="entry name" value="BCTRLSENSOR"/>
</dbReference>
<dbReference type="Pfam" id="PF00512">
    <property type="entry name" value="HisKA"/>
    <property type="match status" value="1"/>
</dbReference>
<dbReference type="Pfam" id="PF02518">
    <property type="entry name" value="HATPase_c"/>
    <property type="match status" value="1"/>
</dbReference>
<keyword evidence="9 19" id="KW-0418">Kinase</keyword>
<keyword evidence="10" id="KW-0067">ATP-binding</keyword>
<dbReference type="InterPro" id="IPR003594">
    <property type="entry name" value="HATPase_dom"/>
</dbReference>
<dbReference type="GO" id="GO:0000155">
    <property type="term" value="F:phosphorelay sensor kinase activity"/>
    <property type="evidence" value="ECO:0007669"/>
    <property type="project" value="InterPro"/>
</dbReference>
<evidence type="ECO:0000256" key="6">
    <source>
        <dbReference type="ARBA" id="ARBA00022679"/>
    </source>
</evidence>
<protein>
    <recommendedName>
        <fullName evidence="3">histidine kinase</fullName>
        <ecNumber evidence="3">2.7.13.3</ecNumber>
    </recommendedName>
</protein>
<dbReference type="GO" id="GO:0005886">
    <property type="term" value="C:plasma membrane"/>
    <property type="evidence" value="ECO:0007669"/>
    <property type="project" value="UniProtKB-SubCell"/>
</dbReference>
<dbReference type="InterPro" id="IPR045671">
    <property type="entry name" value="NtrY-like_N"/>
</dbReference>
<dbReference type="EC" id="2.7.13.3" evidence="3"/>
<evidence type="ECO:0000256" key="8">
    <source>
        <dbReference type="ARBA" id="ARBA00022741"/>
    </source>
</evidence>
<dbReference type="InterPro" id="IPR035965">
    <property type="entry name" value="PAS-like_dom_sf"/>
</dbReference>
<evidence type="ECO:0000256" key="1">
    <source>
        <dbReference type="ARBA" id="ARBA00000085"/>
    </source>
</evidence>
<dbReference type="Proteomes" id="UP000005258">
    <property type="component" value="Chromosome"/>
</dbReference>